<evidence type="ECO:0000256" key="8">
    <source>
        <dbReference type="PROSITE-ProRule" id="PRU01360"/>
    </source>
</evidence>
<dbReference type="InterPro" id="IPR012910">
    <property type="entry name" value="Plug_dom"/>
</dbReference>
<dbReference type="RefSeq" id="WP_108688822.1">
    <property type="nucleotide sequence ID" value="NZ_QCYK01000003.1"/>
</dbReference>
<evidence type="ECO:0000256" key="6">
    <source>
        <dbReference type="ARBA" id="ARBA00023136"/>
    </source>
</evidence>
<evidence type="ECO:0000256" key="5">
    <source>
        <dbReference type="ARBA" id="ARBA00022729"/>
    </source>
</evidence>
<keyword evidence="3 8" id="KW-1134">Transmembrane beta strand</keyword>
<keyword evidence="2 8" id="KW-0813">Transport</keyword>
<comment type="subcellular location">
    <subcellularLocation>
        <location evidence="1 8">Cell outer membrane</location>
        <topology evidence="1 8">Multi-pass membrane protein</topology>
    </subcellularLocation>
</comment>
<evidence type="ECO:0000256" key="4">
    <source>
        <dbReference type="ARBA" id="ARBA00022692"/>
    </source>
</evidence>
<keyword evidence="5 9" id="KW-0732">Signal</keyword>
<keyword evidence="11" id="KW-0675">Receptor</keyword>
<evidence type="ECO:0000256" key="9">
    <source>
        <dbReference type="SAM" id="SignalP"/>
    </source>
</evidence>
<accession>A0A2T7BDA4</accession>
<feature type="signal peptide" evidence="9">
    <location>
        <begin position="1"/>
        <end position="18"/>
    </location>
</feature>
<evidence type="ECO:0000259" key="10">
    <source>
        <dbReference type="Pfam" id="PF07715"/>
    </source>
</evidence>
<dbReference type="SUPFAM" id="SSF56935">
    <property type="entry name" value="Porins"/>
    <property type="match status" value="1"/>
</dbReference>
<dbReference type="OrthoDB" id="9782587at2"/>
<reference evidence="11 12" key="1">
    <citation type="submission" date="2018-04" db="EMBL/GenBank/DDBJ databases">
        <title>Chitinophaga fuyangensis sp. nov., isolated from soil in a chemical factory.</title>
        <authorList>
            <person name="Chen K."/>
        </authorList>
    </citation>
    <scope>NUCLEOTIDE SEQUENCE [LARGE SCALE GENOMIC DNA]</scope>
    <source>
        <strain evidence="11 12">LY-1</strain>
    </source>
</reference>
<evidence type="ECO:0000256" key="3">
    <source>
        <dbReference type="ARBA" id="ARBA00022452"/>
    </source>
</evidence>
<dbReference type="Proteomes" id="UP000244450">
    <property type="component" value="Unassembled WGS sequence"/>
</dbReference>
<proteinExistence type="inferred from homology"/>
<evidence type="ECO:0000256" key="2">
    <source>
        <dbReference type="ARBA" id="ARBA00022448"/>
    </source>
</evidence>
<keyword evidence="12" id="KW-1185">Reference proteome</keyword>
<dbReference type="AlphaFoldDB" id="A0A2T7BDA4"/>
<gene>
    <name evidence="11" type="ORF">DCC81_22000</name>
</gene>
<dbReference type="GO" id="GO:0044718">
    <property type="term" value="P:siderophore transmembrane transport"/>
    <property type="evidence" value="ECO:0007669"/>
    <property type="project" value="TreeGrafter"/>
</dbReference>
<dbReference type="InterPro" id="IPR037066">
    <property type="entry name" value="Plug_dom_sf"/>
</dbReference>
<name>A0A2T7BDA4_9BACT</name>
<dbReference type="GO" id="GO:0015344">
    <property type="term" value="F:siderophore uptake transmembrane transporter activity"/>
    <property type="evidence" value="ECO:0007669"/>
    <property type="project" value="TreeGrafter"/>
</dbReference>
<dbReference type="Gene3D" id="2.40.170.20">
    <property type="entry name" value="TonB-dependent receptor, beta-barrel domain"/>
    <property type="match status" value="1"/>
</dbReference>
<keyword evidence="4 8" id="KW-0812">Transmembrane</keyword>
<dbReference type="PROSITE" id="PS52016">
    <property type="entry name" value="TONB_DEPENDENT_REC_3"/>
    <property type="match status" value="1"/>
</dbReference>
<dbReference type="InterPro" id="IPR039426">
    <property type="entry name" value="TonB-dep_rcpt-like"/>
</dbReference>
<comment type="caution">
    <text evidence="11">The sequence shown here is derived from an EMBL/GenBank/DDBJ whole genome shotgun (WGS) entry which is preliminary data.</text>
</comment>
<dbReference type="GO" id="GO:0009279">
    <property type="term" value="C:cell outer membrane"/>
    <property type="evidence" value="ECO:0007669"/>
    <property type="project" value="UniProtKB-SubCell"/>
</dbReference>
<evidence type="ECO:0000313" key="12">
    <source>
        <dbReference type="Proteomes" id="UP000244450"/>
    </source>
</evidence>
<organism evidence="11 12">
    <name type="scientific">Chitinophaga parva</name>
    <dbReference type="NCBI Taxonomy" id="2169414"/>
    <lineage>
        <taxon>Bacteria</taxon>
        <taxon>Pseudomonadati</taxon>
        <taxon>Bacteroidota</taxon>
        <taxon>Chitinophagia</taxon>
        <taxon>Chitinophagales</taxon>
        <taxon>Chitinophagaceae</taxon>
        <taxon>Chitinophaga</taxon>
    </lineage>
</organism>
<dbReference type="InterPro" id="IPR036942">
    <property type="entry name" value="Beta-barrel_TonB_sf"/>
</dbReference>
<comment type="similarity">
    <text evidence="8">Belongs to the TonB-dependent receptor family.</text>
</comment>
<keyword evidence="7 8" id="KW-0998">Cell outer membrane</keyword>
<dbReference type="Gene3D" id="2.170.130.10">
    <property type="entry name" value="TonB-dependent receptor, plug domain"/>
    <property type="match status" value="1"/>
</dbReference>
<evidence type="ECO:0000256" key="1">
    <source>
        <dbReference type="ARBA" id="ARBA00004571"/>
    </source>
</evidence>
<feature type="chain" id="PRO_5015785785" evidence="9">
    <location>
        <begin position="19"/>
        <end position="685"/>
    </location>
</feature>
<evidence type="ECO:0000313" key="11">
    <source>
        <dbReference type="EMBL" id="PUZ23078.1"/>
    </source>
</evidence>
<dbReference type="PANTHER" id="PTHR30069">
    <property type="entry name" value="TONB-DEPENDENT OUTER MEMBRANE RECEPTOR"/>
    <property type="match status" value="1"/>
</dbReference>
<keyword evidence="6 8" id="KW-0472">Membrane</keyword>
<evidence type="ECO:0000256" key="7">
    <source>
        <dbReference type="ARBA" id="ARBA00023237"/>
    </source>
</evidence>
<sequence length="685" mass="75131">MRLITFLLCCVLPLASIAQRDTAIHLSEVQVTGFTADKKLMNQSSAVSYIGRQAFDRYAATSLVSAVNSMPGVRMEERSPGSYRINVRGSTLRSPFGVRNVKVYYNGIPYTDPGGNTYLNQLSFDNIASVEVIKGPGGSLYGAGDGGVLLLRSPLWTDSMHTASVGFTGGSYGLRQFTAALNWGEDGHRNTLRYSDLQSDGYRDHSALHRQVLNYEGVLKQTGKQQLAFFTHYANLFYETPGALTLKEYHANPRAARPAAGGNPSAVDAKAAIHQQTFFAGLTNTYYINNHWDNVTAIYGAFTNFSNPAIRNVEDRLEPHFGGRSVMRYHNGNGYTQYSIAGGVEAQQGFFGDRVYKTKSGVSDSIQTDDEINNFTANVFLQGDVNFAHGWSITAGASLNYGHLFITRRTPVPVFSFKSSYNGVFAPRVAIAKQLLADKLVIYGNVSRGFSPPATQEILPSTSVINTNLQPEEGVDYELGTRGRLLRGKLYYDVNAFIFNLSQSISQRRDSSGADYYVNAGGTRQHGLEAYLSYDIFDRPMSSFAYAGVWGSFTGSDFTYRGYKVVGSDFTGRQLPGVPKESWSAGVDMRLRAGVQLHVTYTSNSKVPMNDANSEYAKAYHLLGLRLQYTVAAGRHLQFAINAGADNLLDETYSLGNDINAAGARYYNAAPGRNYYAGLVVKGMK</sequence>
<feature type="domain" description="TonB-dependent receptor plug" evidence="10">
    <location>
        <begin position="40"/>
        <end position="147"/>
    </location>
</feature>
<dbReference type="Pfam" id="PF07715">
    <property type="entry name" value="Plug"/>
    <property type="match status" value="1"/>
</dbReference>
<dbReference type="PANTHER" id="PTHR30069:SF29">
    <property type="entry name" value="HEMOGLOBIN AND HEMOGLOBIN-HAPTOGLOBIN-BINDING PROTEIN 1-RELATED"/>
    <property type="match status" value="1"/>
</dbReference>
<dbReference type="EMBL" id="QCYK01000003">
    <property type="protein sequence ID" value="PUZ23078.1"/>
    <property type="molecule type" value="Genomic_DNA"/>
</dbReference>
<protein>
    <submittedName>
        <fullName evidence="11">TonB-dependent receptor</fullName>
    </submittedName>
</protein>